<gene>
    <name evidence="4" type="ORF">F0U60_35150</name>
</gene>
<reference evidence="4 5" key="1">
    <citation type="submission" date="2019-08" db="EMBL/GenBank/DDBJ databases">
        <title>Archangium and Cystobacter genomes.</title>
        <authorList>
            <person name="Chen I.-C.K."/>
            <person name="Wielgoss S."/>
        </authorList>
    </citation>
    <scope>NUCLEOTIDE SEQUENCE [LARGE SCALE GENOMIC DNA]</scope>
    <source>
        <strain evidence="4 5">Cbm 6</strain>
    </source>
</reference>
<accession>A0ABY9X047</accession>
<dbReference type="PANTHER" id="PTHR30007:SF1">
    <property type="entry name" value="BLR1914 PROTEIN"/>
    <property type="match status" value="1"/>
</dbReference>
<evidence type="ECO:0000259" key="3">
    <source>
        <dbReference type="Pfam" id="PF13340"/>
    </source>
</evidence>
<evidence type="ECO:0000313" key="4">
    <source>
        <dbReference type="EMBL" id="WNG48772.1"/>
    </source>
</evidence>
<name>A0ABY9X047_9BACT</name>
<dbReference type="InterPro" id="IPR002559">
    <property type="entry name" value="Transposase_11"/>
</dbReference>
<feature type="region of interest" description="Disordered" evidence="1">
    <location>
        <begin position="107"/>
        <end position="130"/>
    </location>
</feature>
<dbReference type="PANTHER" id="PTHR30007">
    <property type="entry name" value="PHP DOMAIN PROTEIN"/>
    <property type="match status" value="1"/>
</dbReference>
<dbReference type="Proteomes" id="UP001611383">
    <property type="component" value="Chromosome"/>
</dbReference>
<feature type="domain" description="Insertion element IS402-like" evidence="3">
    <location>
        <begin position="7"/>
        <end position="82"/>
    </location>
</feature>
<organism evidence="4 5">
    <name type="scientific">Archangium minus</name>
    <dbReference type="NCBI Taxonomy" id="83450"/>
    <lineage>
        <taxon>Bacteria</taxon>
        <taxon>Pseudomonadati</taxon>
        <taxon>Myxococcota</taxon>
        <taxon>Myxococcia</taxon>
        <taxon>Myxococcales</taxon>
        <taxon>Cystobacterineae</taxon>
        <taxon>Archangiaceae</taxon>
        <taxon>Archangium</taxon>
    </lineage>
</organism>
<protein>
    <submittedName>
        <fullName evidence="4">IS5 family transposase</fullName>
    </submittedName>
</protein>
<dbReference type="RefSeq" id="WP_395806428.1">
    <property type="nucleotide sequence ID" value="NZ_CP043494.1"/>
</dbReference>
<sequence>MKRELVPDELWERVVPLLPRHRHRRGRGRPPRDDRACLRGIIFVLKTGIAWRDLPAEVFGCSGATCWRRLRQWGRAGVFEKLQRQLLNELGQQGLIDWSRAAFDSSSVRAEKGGKQTGPNPTDRGKAGSKHHLVVDRKGLPLAILLSAANVHDKRKALPLLDAILPIKGPRGRPRRRPAKGHGDKGYDYADVRRSLRKRHIIPRIARRGIESKERLGRHRWVVERSLGWVHTMKRLRVREERSAQMHLSLLRLGCCLILYRELERHLRDGP</sequence>
<proteinExistence type="predicted"/>
<feature type="domain" description="Transposase IS4-like" evidence="2">
    <location>
        <begin position="101"/>
        <end position="258"/>
    </location>
</feature>
<dbReference type="Pfam" id="PF01609">
    <property type="entry name" value="DDE_Tnp_1"/>
    <property type="match status" value="1"/>
</dbReference>
<dbReference type="NCBIfam" id="NF033580">
    <property type="entry name" value="transpos_IS5_3"/>
    <property type="match status" value="1"/>
</dbReference>
<dbReference type="Pfam" id="PF13340">
    <property type="entry name" value="DUF4096"/>
    <property type="match status" value="1"/>
</dbReference>
<dbReference type="EMBL" id="CP043494">
    <property type="protein sequence ID" value="WNG48772.1"/>
    <property type="molecule type" value="Genomic_DNA"/>
</dbReference>
<dbReference type="InterPro" id="IPR025161">
    <property type="entry name" value="IS402-like_dom"/>
</dbReference>
<evidence type="ECO:0000313" key="5">
    <source>
        <dbReference type="Proteomes" id="UP001611383"/>
    </source>
</evidence>
<keyword evidence="5" id="KW-1185">Reference proteome</keyword>
<evidence type="ECO:0000256" key="1">
    <source>
        <dbReference type="SAM" id="MobiDB-lite"/>
    </source>
</evidence>
<evidence type="ECO:0000259" key="2">
    <source>
        <dbReference type="Pfam" id="PF01609"/>
    </source>
</evidence>